<organism evidence="6 7">
    <name type="scientific">Pseudonocardia alaniniphila</name>
    <dbReference type="NCBI Taxonomy" id="75291"/>
    <lineage>
        <taxon>Bacteria</taxon>
        <taxon>Bacillati</taxon>
        <taxon>Actinomycetota</taxon>
        <taxon>Actinomycetes</taxon>
        <taxon>Pseudonocardiales</taxon>
        <taxon>Pseudonocardiaceae</taxon>
        <taxon>Pseudonocardia</taxon>
    </lineage>
</organism>
<comment type="caution">
    <text evidence="6">The sequence shown here is derived from an EMBL/GenBank/DDBJ whole genome shotgun (WGS) entry which is preliminary data.</text>
</comment>
<keyword evidence="7" id="KW-1185">Reference proteome</keyword>
<dbReference type="Gene3D" id="3.20.20.30">
    <property type="entry name" value="Luciferase-like domain"/>
    <property type="match status" value="1"/>
</dbReference>
<dbReference type="RefSeq" id="WP_241036246.1">
    <property type="nucleotide sequence ID" value="NZ_BAAAJF010000020.1"/>
</dbReference>
<dbReference type="SUPFAM" id="SSF51679">
    <property type="entry name" value="Bacterial luciferase-like"/>
    <property type="match status" value="1"/>
</dbReference>
<sequence length="305" mass="33698">MSPTLNVGVRIPSGEAPDPADLRQFVQRAEELGFESIWVGDHVFHHTDVLHPLELLSWVAAQTHRVRLGTAVVLAAYLNPVLLAKSAATIDHLSDGRLVLGVSLGGTAEEFTSLGVPMQQRLGLLMENVDIARRLWREDGVDHVGRYHHLTAASVRPKPRQDPLPVYFGGRSTAMLHRLARVADGWIASGHWTVEEFVAGTAMVRERAAESGRDPDRLGIAKVQGVSVHRDGKQARERARSHWQRYYGPTFDVDRSVIHGTPDECTELLAGFRTVDAPEVTLILEPTSLEPAELDLLWETAKSLC</sequence>
<evidence type="ECO:0000256" key="4">
    <source>
        <dbReference type="ARBA" id="ARBA00023033"/>
    </source>
</evidence>
<feature type="domain" description="Luciferase-like" evidence="5">
    <location>
        <begin position="15"/>
        <end position="247"/>
    </location>
</feature>
<dbReference type="Pfam" id="PF00296">
    <property type="entry name" value="Bac_luciferase"/>
    <property type="match status" value="1"/>
</dbReference>
<protein>
    <submittedName>
        <fullName evidence="6">LLM class flavin-dependent oxidoreductase</fullName>
    </submittedName>
</protein>
<reference evidence="6 7" key="1">
    <citation type="submission" date="2022-03" db="EMBL/GenBank/DDBJ databases">
        <title>Pseudonocardia alaer sp. nov., a novel actinomycete isolated from reed forest soil.</title>
        <authorList>
            <person name="Wang L."/>
        </authorList>
    </citation>
    <scope>NUCLEOTIDE SEQUENCE [LARGE SCALE GENOMIC DNA]</scope>
    <source>
        <strain evidence="6 7">Y-16303</strain>
    </source>
</reference>
<evidence type="ECO:0000313" key="7">
    <source>
        <dbReference type="Proteomes" id="UP001299970"/>
    </source>
</evidence>
<dbReference type="InterPro" id="IPR036661">
    <property type="entry name" value="Luciferase-like_sf"/>
</dbReference>
<evidence type="ECO:0000256" key="3">
    <source>
        <dbReference type="ARBA" id="ARBA00023002"/>
    </source>
</evidence>
<proteinExistence type="predicted"/>
<dbReference type="Proteomes" id="UP001299970">
    <property type="component" value="Unassembled WGS sequence"/>
</dbReference>
<evidence type="ECO:0000259" key="5">
    <source>
        <dbReference type="Pfam" id="PF00296"/>
    </source>
</evidence>
<evidence type="ECO:0000313" key="6">
    <source>
        <dbReference type="EMBL" id="MCH6166217.1"/>
    </source>
</evidence>
<dbReference type="EMBL" id="JAKXMK010000008">
    <property type="protein sequence ID" value="MCH6166217.1"/>
    <property type="molecule type" value="Genomic_DNA"/>
</dbReference>
<keyword evidence="3" id="KW-0560">Oxidoreductase</keyword>
<accession>A0ABS9TCI0</accession>
<dbReference type="InterPro" id="IPR050172">
    <property type="entry name" value="SsuD_RutA_monooxygenase"/>
</dbReference>
<keyword evidence="2" id="KW-0288">FMN</keyword>
<keyword evidence="1" id="KW-0285">Flavoprotein</keyword>
<evidence type="ECO:0000256" key="1">
    <source>
        <dbReference type="ARBA" id="ARBA00022630"/>
    </source>
</evidence>
<keyword evidence="4" id="KW-0503">Monooxygenase</keyword>
<dbReference type="PANTHER" id="PTHR42847:SF4">
    <property type="entry name" value="ALKANESULFONATE MONOOXYGENASE-RELATED"/>
    <property type="match status" value="1"/>
</dbReference>
<evidence type="ECO:0000256" key="2">
    <source>
        <dbReference type="ARBA" id="ARBA00022643"/>
    </source>
</evidence>
<dbReference type="PANTHER" id="PTHR42847">
    <property type="entry name" value="ALKANESULFONATE MONOOXYGENASE"/>
    <property type="match status" value="1"/>
</dbReference>
<dbReference type="NCBIfam" id="TIGR03619">
    <property type="entry name" value="F420_Rv2161c"/>
    <property type="match status" value="1"/>
</dbReference>
<dbReference type="InterPro" id="IPR019921">
    <property type="entry name" value="Lucif-like_OxRdtase_Rv2161c"/>
</dbReference>
<dbReference type="InterPro" id="IPR011251">
    <property type="entry name" value="Luciferase-like_dom"/>
</dbReference>
<name>A0ABS9TCI0_9PSEU</name>
<gene>
    <name evidence="6" type="ORF">MMF94_11025</name>
</gene>